<keyword evidence="3" id="KW-1185">Reference proteome</keyword>
<dbReference type="EMBL" id="KI440849">
    <property type="protein sequence ID" value="ERS96586.1"/>
    <property type="molecule type" value="Genomic_DNA"/>
</dbReference>
<organism evidence="2 3">
    <name type="scientific">Sporothrix schenckii (strain ATCC 58251 / de Perez 2211183)</name>
    <name type="common">Rose-picker's disease fungus</name>
    <dbReference type="NCBI Taxonomy" id="1391915"/>
    <lineage>
        <taxon>Eukaryota</taxon>
        <taxon>Fungi</taxon>
        <taxon>Dikarya</taxon>
        <taxon>Ascomycota</taxon>
        <taxon>Pezizomycotina</taxon>
        <taxon>Sordariomycetes</taxon>
        <taxon>Sordariomycetidae</taxon>
        <taxon>Ophiostomatales</taxon>
        <taxon>Ophiostomataceae</taxon>
        <taxon>Sporothrix</taxon>
    </lineage>
</organism>
<dbReference type="InterPro" id="IPR016181">
    <property type="entry name" value="Acyl_CoA_acyltransferase"/>
</dbReference>
<gene>
    <name evidence="2" type="ORF">HMPREF1624_06793</name>
</gene>
<reference evidence="3" key="1">
    <citation type="journal article" date="2014" name="Genome Announc.">
        <title>Genome sequence of the pathogenic fungus Sporothrix schenckii (ATCC 58251).</title>
        <authorList>
            <person name="Cuomo C.A."/>
            <person name="Rodriguez-Del Valle N."/>
            <person name="Perez-Sanchez L."/>
            <person name="Abouelleil A."/>
            <person name="Goldberg J."/>
            <person name="Young S."/>
            <person name="Zeng Q."/>
            <person name="Birren B.W."/>
        </authorList>
    </citation>
    <scope>NUCLEOTIDE SEQUENCE [LARGE SCALE GENOMIC DNA]</scope>
    <source>
        <strain evidence="3">ATCC 58251 / de Perez 2211183</strain>
    </source>
</reference>
<protein>
    <recommendedName>
        <fullName evidence="1">N-acetyltransferase domain-containing protein</fullName>
    </recommendedName>
</protein>
<dbReference type="GO" id="GO:0006048">
    <property type="term" value="P:UDP-N-acetylglucosamine biosynthetic process"/>
    <property type="evidence" value="ECO:0007669"/>
    <property type="project" value="UniProtKB-UniPathway"/>
</dbReference>
<sequence length="293" mass="32319">MATKNPAPAGSVPFSVFVSRPSTEAYEVRFSPQDQPRAAEIDPTFLDAMKVRHNVFIMEQKVPLESELDEDDMRSVHWVAYMSDGGDNTSQQAVGTIRVVPYPQPPHPMPGGAYSIIDGAVVLKGRWVRKSEQRLDSKDAAAAAAAPPLHTMPRSQLEYLPATEADLAAEIEAAIGPDRATSLHDGKEPYVKLGRIAVLSSFRGFHLGQYLVQTALDWIQENPTYFDKVDPMAAAATTETKFNGLVCLHAQVHALGFYQRLGFVVDEGMGTWWEEGIPHVGMFRRLELSKKAL</sequence>
<dbReference type="OrthoDB" id="329272at2759"/>
<dbReference type="AlphaFoldDB" id="U7PNT2"/>
<dbReference type="eggNOG" id="ENOG502S8FT">
    <property type="taxonomic scope" value="Eukaryota"/>
</dbReference>
<feature type="domain" description="N-acetyltransferase" evidence="1">
    <location>
        <begin position="123"/>
        <end position="287"/>
    </location>
</feature>
<dbReference type="SUPFAM" id="SSF55729">
    <property type="entry name" value="Acyl-CoA N-acyltransferases (Nat)"/>
    <property type="match status" value="1"/>
</dbReference>
<dbReference type="PROSITE" id="PS51186">
    <property type="entry name" value="GNAT"/>
    <property type="match status" value="1"/>
</dbReference>
<dbReference type="UniPathway" id="UPA00113">
    <property type="reaction ID" value="UER00529"/>
</dbReference>
<dbReference type="HOGENOM" id="CLU_056607_0_0_1"/>
<proteinExistence type="predicted"/>
<evidence type="ECO:0000259" key="1">
    <source>
        <dbReference type="PROSITE" id="PS51186"/>
    </source>
</evidence>
<dbReference type="Gene3D" id="3.40.630.30">
    <property type="match status" value="1"/>
</dbReference>
<name>U7PNT2_SPOS1</name>
<accession>U7PNT2</accession>
<evidence type="ECO:0000313" key="2">
    <source>
        <dbReference type="EMBL" id="ERS96586.1"/>
    </source>
</evidence>
<dbReference type="Proteomes" id="UP000018087">
    <property type="component" value="Unassembled WGS sequence"/>
</dbReference>
<dbReference type="InterPro" id="IPR000182">
    <property type="entry name" value="GNAT_dom"/>
</dbReference>
<dbReference type="GO" id="GO:0016747">
    <property type="term" value="F:acyltransferase activity, transferring groups other than amino-acyl groups"/>
    <property type="evidence" value="ECO:0007669"/>
    <property type="project" value="InterPro"/>
</dbReference>
<evidence type="ECO:0000313" key="3">
    <source>
        <dbReference type="Proteomes" id="UP000018087"/>
    </source>
</evidence>